<dbReference type="InterPro" id="IPR050300">
    <property type="entry name" value="GDXG_lipolytic_enzyme"/>
</dbReference>
<protein>
    <recommendedName>
        <fullName evidence="2">BD-FAE-like domain-containing protein</fullName>
    </recommendedName>
</protein>
<dbReference type="InterPro" id="IPR029058">
    <property type="entry name" value="AB_hydrolase_fold"/>
</dbReference>
<proteinExistence type="predicted"/>
<evidence type="ECO:0000313" key="3">
    <source>
        <dbReference type="EMBL" id="SUZ60427.1"/>
    </source>
</evidence>
<organism evidence="3">
    <name type="scientific">marine metagenome</name>
    <dbReference type="NCBI Taxonomy" id="408172"/>
    <lineage>
        <taxon>unclassified sequences</taxon>
        <taxon>metagenomes</taxon>
        <taxon>ecological metagenomes</taxon>
    </lineage>
</organism>
<reference evidence="3" key="1">
    <citation type="submission" date="2018-05" db="EMBL/GenBank/DDBJ databases">
        <authorList>
            <person name="Lanie J.A."/>
            <person name="Ng W.-L."/>
            <person name="Kazmierczak K.M."/>
            <person name="Andrzejewski T.M."/>
            <person name="Davidsen T.M."/>
            <person name="Wayne K.J."/>
            <person name="Tettelin H."/>
            <person name="Glass J.I."/>
            <person name="Rusch D."/>
            <person name="Podicherti R."/>
            <person name="Tsui H.-C.T."/>
            <person name="Winkler M.E."/>
        </authorList>
    </citation>
    <scope>NUCLEOTIDE SEQUENCE</scope>
</reference>
<evidence type="ECO:0000256" key="1">
    <source>
        <dbReference type="ARBA" id="ARBA00022801"/>
    </source>
</evidence>
<dbReference type="SUPFAM" id="SSF53474">
    <property type="entry name" value="alpha/beta-Hydrolases"/>
    <property type="match status" value="1"/>
</dbReference>
<dbReference type="AlphaFoldDB" id="A0A381P1P8"/>
<dbReference type="InterPro" id="IPR049492">
    <property type="entry name" value="BD-FAE-like_dom"/>
</dbReference>
<dbReference type="EMBL" id="UINC01000743">
    <property type="protein sequence ID" value="SUZ60427.1"/>
    <property type="molecule type" value="Genomic_DNA"/>
</dbReference>
<dbReference type="PANTHER" id="PTHR48081:SF33">
    <property type="entry name" value="KYNURENINE FORMAMIDASE"/>
    <property type="match status" value="1"/>
</dbReference>
<keyword evidence="1" id="KW-0378">Hydrolase</keyword>
<dbReference type="Pfam" id="PF20434">
    <property type="entry name" value="BD-FAE"/>
    <property type="match status" value="1"/>
</dbReference>
<sequence length="252" mass="26751">MSADARSRIQAWREHAYGPAPSHRLDLFKPPDAAGHAIPVLVFFHGGYWQELSKDESSFAAPALVGAGAALAAVDYTLAPDASIPEIVDECRRAVGWLHHQADELGIDPRRIVVSGSSAGAHLAAMVALPGWQQAAGLPADLVRAAVLVSGIYDLAPLVGTSIDIPLNLADSEVESMSPARATLDGFPRSLVCWGEVETTEFKAQSREFANGLTQAGTTCTVLEVPARNHFDVVLDLADPTTDIARRVLSVL</sequence>
<accession>A0A381P1P8</accession>
<dbReference type="PANTHER" id="PTHR48081">
    <property type="entry name" value="AB HYDROLASE SUPERFAMILY PROTEIN C4A8.06C"/>
    <property type="match status" value="1"/>
</dbReference>
<evidence type="ECO:0000259" key="2">
    <source>
        <dbReference type="Pfam" id="PF20434"/>
    </source>
</evidence>
<gene>
    <name evidence="3" type="ORF">METZ01_LOCUS13281</name>
</gene>
<feature type="domain" description="BD-FAE-like" evidence="2">
    <location>
        <begin position="25"/>
        <end position="131"/>
    </location>
</feature>
<dbReference type="Gene3D" id="3.40.50.1820">
    <property type="entry name" value="alpha/beta hydrolase"/>
    <property type="match status" value="1"/>
</dbReference>
<dbReference type="GO" id="GO:0016787">
    <property type="term" value="F:hydrolase activity"/>
    <property type="evidence" value="ECO:0007669"/>
    <property type="project" value="UniProtKB-KW"/>
</dbReference>
<name>A0A381P1P8_9ZZZZ</name>